<protein>
    <submittedName>
        <fullName evidence="2">Uncharacterized protein</fullName>
    </submittedName>
</protein>
<gene>
    <name evidence="2" type="ORF">GSONMT00080515001</name>
</gene>
<feature type="region of interest" description="Disordered" evidence="1">
    <location>
        <begin position="484"/>
        <end position="536"/>
    </location>
</feature>
<feature type="region of interest" description="Disordered" evidence="1">
    <location>
        <begin position="242"/>
        <end position="297"/>
    </location>
</feature>
<dbReference type="EMBL" id="FR904333">
    <property type="protein sequence ID" value="CDQ59790.1"/>
    <property type="molecule type" value="Genomic_DNA"/>
</dbReference>
<feature type="compositionally biased region" description="Basic and acidic residues" evidence="1">
    <location>
        <begin position="388"/>
        <end position="410"/>
    </location>
</feature>
<reference evidence="2" key="2">
    <citation type="submission" date="2014-03" db="EMBL/GenBank/DDBJ databases">
        <authorList>
            <person name="Genoscope - CEA"/>
        </authorList>
    </citation>
    <scope>NUCLEOTIDE SEQUENCE</scope>
</reference>
<proteinExistence type="predicted"/>
<feature type="compositionally biased region" description="Polar residues" evidence="1">
    <location>
        <begin position="28"/>
        <end position="38"/>
    </location>
</feature>
<evidence type="ECO:0000256" key="1">
    <source>
        <dbReference type="SAM" id="MobiDB-lite"/>
    </source>
</evidence>
<dbReference type="STRING" id="8022.A0A060W5G7"/>
<feature type="compositionally biased region" description="Polar residues" evidence="1">
    <location>
        <begin position="161"/>
        <end position="184"/>
    </location>
</feature>
<accession>A0A060W5G7</accession>
<feature type="region of interest" description="Disordered" evidence="1">
    <location>
        <begin position="127"/>
        <end position="228"/>
    </location>
</feature>
<feature type="region of interest" description="Disordered" evidence="1">
    <location>
        <begin position="1"/>
        <end position="41"/>
    </location>
</feature>
<feature type="region of interest" description="Disordered" evidence="1">
    <location>
        <begin position="367"/>
        <end position="455"/>
    </location>
</feature>
<feature type="compositionally biased region" description="Polar residues" evidence="1">
    <location>
        <begin position="191"/>
        <end position="203"/>
    </location>
</feature>
<feature type="compositionally biased region" description="Low complexity" evidence="1">
    <location>
        <begin position="494"/>
        <end position="511"/>
    </location>
</feature>
<sequence>MEEFGSPELRRRLAAYSPDRSPSLPRYYQQQPRCQSWGGSPVLPRGARTLPINAHLIDSDRNRGLNGLPRSPASHQLSVQARQSYYNFTMSPSSVSCHHGVQNHRLWLGDESPRLSSKCGDHSPRLACKFGDESPRLSSKFRPPLPAGRPTAIQHEIPASMITSTPTSCDQRASSYTSHRTPSDSPCLPNKVNSKQSGQSNDSKLGEGLNQTSDRRSNSPATSPHMAHKLAEDATKLSTIFMDRGTPSPTLSQANSTRSESPTSGYISRESQPYATLHGQGSPAQPHPEANTHTHLQDHRWTDKEFLRAGPHSRESRPGQGQGQASPLLLQKGTSSPAMPATLHLVVASHTPIIDPRLQRAELLMKDSPTLHRHQPPQYMGDRGSPSLERRPYDTRFDRGGPRDNPESSRRLIIGLDMEPPESWSSRMQQWRENGSVADREESYSESPTADGDEVYVVTKEELQQRRNGAAVLGYQGYKHGVNREQRGETQDHSGALGSSQSSSGVTGSLGESTQPERDCLSPETSSQSSQKSNDTEETASGMQVCVCVKYIYIFLKYTYRPLLSATSDSDCLPLCLSEE</sequence>
<feature type="region of interest" description="Disordered" evidence="1">
    <location>
        <begin position="310"/>
        <end position="336"/>
    </location>
</feature>
<feature type="compositionally biased region" description="Polar residues" evidence="1">
    <location>
        <begin position="247"/>
        <end position="274"/>
    </location>
</feature>
<organism evidence="2 3">
    <name type="scientific">Oncorhynchus mykiss</name>
    <name type="common">Rainbow trout</name>
    <name type="synonym">Salmo gairdneri</name>
    <dbReference type="NCBI Taxonomy" id="8022"/>
    <lineage>
        <taxon>Eukaryota</taxon>
        <taxon>Metazoa</taxon>
        <taxon>Chordata</taxon>
        <taxon>Craniata</taxon>
        <taxon>Vertebrata</taxon>
        <taxon>Euteleostomi</taxon>
        <taxon>Actinopterygii</taxon>
        <taxon>Neopterygii</taxon>
        <taxon>Teleostei</taxon>
        <taxon>Protacanthopterygii</taxon>
        <taxon>Salmoniformes</taxon>
        <taxon>Salmonidae</taxon>
        <taxon>Salmoninae</taxon>
        <taxon>Oncorhynchus</taxon>
    </lineage>
</organism>
<evidence type="ECO:0000313" key="2">
    <source>
        <dbReference type="EMBL" id="CDQ59790.1"/>
    </source>
</evidence>
<name>A0A060W5G7_ONCMY</name>
<evidence type="ECO:0000313" key="3">
    <source>
        <dbReference type="Proteomes" id="UP000193380"/>
    </source>
</evidence>
<feature type="compositionally biased region" description="Polar residues" evidence="1">
    <location>
        <begin position="423"/>
        <end position="433"/>
    </location>
</feature>
<dbReference type="PaxDb" id="8022-A0A060W5G7"/>
<reference evidence="2" key="1">
    <citation type="journal article" date="2014" name="Nat. Commun.">
        <title>The rainbow trout genome provides novel insights into evolution after whole-genome duplication in vertebrates.</title>
        <authorList>
            <person name="Berthelot C."/>
            <person name="Brunet F."/>
            <person name="Chalopin D."/>
            <person name="Juanchich A."/>
            <person name="Bernard M."/>
            <person name="Noel B."/>
            <person name="Bento P."/>
            <person name="Da Silva C."/>
            <person name="Labadie K."/>
            <person name="Alberti A."/>
            <person name="Aury J.M."/>
            <person name="Louis A."/>
            <person name="Dehais P."/>
            <person name="Bardou P."/>
            <person name="Montfort J."/>
            <person name="Klopp C."/>
            <person name="Cabau C."/>
            <person name="Gaspin C."/>
            <person name="Thorgaard G.H."/>
            <person name="Boussaha M."/>
            <person name="Quillet E."/>
            <person name="Guyomard R."/>
            <person name="Galiana D."/>
            <person name="Bobe J."/>
            <person name="Volff J.N."/>
            <person name="Genet C."/>
            <person name="Wincker P."/>
            <person name="Jaillon O."/>
            <person name="Roest Crollius H."/>
            <person name="Guiguen Y."/>
        </authorList>
    </citation>
    <scope>NUCLEOTIDE SEQUENCE [LARGE SCALE GENOMIC DNA]</scope>
</reference>
<dbReference type="AlphaFoldDB" id="A0A060W5G7"/>
<dbReference type="Proteomes" id="UP000193380">
    <property type="component" value="Unassembled WGS sequence"/>
</dbReference>